<feature type="region of interest" description="Disordered" evidence="1">
    <location>
        <begin position="1"/>
        <end position="38"/>
    </location>
</feature>
<dbReference type="GeneID" id="89942844"/>
<evidence type="ECO:0000259" key="2">
    <source>
        <dbReference type="Pfam" id="PF08975"/>
    </source>
</evidence>
<dbReference type="InterPro" id="IPR009097">
    <property type="entry name" value="Cyclic_Pdiesterase"/>
</dbReference>
<proteinExistence type="predicted"/>
<organism evidence="3 4">
    <name type="scientific">Canariomyces notabilis</name>
    <dbReference type="NCBI Taxonomy" id="2074819"/>
    <lineage>
        <taxon>Eukaryota</taxon>
        <taxon>Fungi</taxon>
        <taxon>Dikarya</taxon>
        <taxon>Ascomycota</taxon>
        <taxon>Pezizomycotina</taxon>
        <taxon>Sordariomycetes</taxon>
        <taxon>Sordariomycetidae</taxon>
        <taxon>Sordariales</taxon>
        <taxon>Chaetomiaceae</taxon>
        <taxon>Canariomyces</taxon>
    </lineage>
</organism>
<feature type="domain" description="DUF1868" evidence="2">
    <location>
        <begin position="32"/>
        <end position="157"/>
    </location>
</feature>
<dbReference type="Gene3D" id="3.90.1140.10">
    <property type="entry name" value="Cyclic phosphodiesterase"/>
    <property type="match status" value="1"/>
</dbReference>
<dbReference type="AlphaFoldDB" id="A0AAN6TL64"/>
<dbReference type="SUPFAM" id="SSF55144">
    <property type="entry name" value="LigT-like"/>
    <property type="match status" value="1"/>
</dbReference>
<protein>
    <submittedName>
        <fullName evidence="3">DUF1868-domain-containing protein</fullName>
    </submittedName>
</protein>
<gene>
    <name evidence="3" type="ORF">N656DRAFT_834392</name>
</gene>
<dbReference type="RefSeq" id="XP_064674104.1">
    <property type="nucleotide sequence ID" value="XM_064818718.1"/>
</dbReference>
<dbReference type="Pfam" id="PF08975">
    <property type="entry name" value="2H-phosphodiest"/>
    <property type="match status" value="1"/>
</dbReference>
<dbReference type="InterPro" id="IPR015069">
    <property type="entry name" value="2H-PEstase_DUF1868"/>
</dbReference>
<comment type="caution">
    <text evidence="3">The sequence shown here is derived from an EMBL/GenBank/DDBJ whole genome shotgun (WGS) entry which is preliminary data.</text>
</comment>
<reference evidence="3" key="2">
    <citation type="submission" date="2023-05" db="EMBL/GenBank/DDBJ databases">
        <authorList>
            <consortium name="Lawrence Berkeley National Laboratory"/>
            <person name="Steindorff A."/>
            <person name="Hensen N."/>
            <person name="Bonometti L."/>
            <person name="Westerberg I."/>
            <person name="Brannstrom I.O."/>
            <person name="Guillou S."/>
            <person name="Cros-Aarteil S."/>
            <person name="Calhoun S."/>
            <person name="Haridas S."/>
            <person name="Kuo A."/>
            <person name="Mondo S."/>
            <person name="Pangilinan J."/>
            <person name="Riley R."/>
            <person name="Labutti K."/>
            <person name="Andreopoulos B."/>
            <person name="Lipzen A."/>
            <person name="Chen C."/>
            <person name="Yanf M."/>
            <person name="Daum C."/>
            <person name="Ng V."/>
            <person name="Clum A."/>
            <person name="Ohm R."/>
            <person name="Martin F."/>
            <person name="Silar P."/>
            <person name="Natvig D."/>
            <person name="Lalanne C."/>
            <person name="Gautier V."/>
            <person name="Ament-Velasquez S.L."/>
            <person name="Kruys A."/>
            <person name="Hutchinson M.I."/>
            <person name="Powell A.J."/>
            <person name="Barry K."/>
            <person name="Miller A.N."/>
            <person name="Grigoriev I.V."/>
            <person name="Debuchy R."/>
            <person name="Gladieux P."/>
            <person name="Thoren M.H."/>
            <person name="Johannesson H."/>
        </authorList>
    </citation>
    <scope>NUCLEOTIDE SEQUENCE</scope>
    <source>
        <strain evidence="3">CBS 508.74</strain>
    </source>
</reference>
<dbReference type="Proteomes" id="UP001302812">
    <property type="component" value="Unassembled WGS sequence"/>
</dbReference>
<dbReference type="EMBL" id="MU853333">
    <property type="protein sequence ID" value="KAK4116534.1"/>
    <property type="molecule type" value="Genomic_DNA"/>
</dbReference>
<evidence type="ECO:0000313" key="3">
    <source>
        <dbReference type="EMBL" id="KAK4116534.1"/>
    </source>
</evidence>
<evidence type="ECO:0000256" key="1">
    <source>
        <dbReference type="SAM" id="MobiDB-lite"/>
    </source>
</evidence>
<reference evidence="3" key="1">
    <citation type="journal article" date="2023" name="Mol. Phylogenet. Evol.">
        <title>Genome-scale phylogeny and comparative genomics of the fungal order Sordariales.</title>
        <authorList>
            <person name="Hensen N."/>
            <person name="Bonometti L."/>
            <person name="Westerberg I."/>
            <person name="Brannstrom I.O."/>
            <person name="Guillou S."/>
            <person name="Cros-Aarteil S."/>
            <person name="Calhoun S."/>
            <person name="Haridas S."/>
            <person name="Kuo A."/>
            <person name="Mondo S."/>
            <person name="Pangilinan J."/>
            <person name="Riley R."/>
            <person name="LaButti K."/>
            <person name="Andreopoulos B."/>
            <person name="Lipzen A."/>
            <person name="Chen C."/>
            <person name="Yan M."/>
            <person name="Daum C."/>
            <person name="Ng V."/>
            <person name="Clum A."/>
            <person name="Steindorff A."/>
            <person name="Ohm R.A."/>
            <person name="Martin F."/>
            <person name="Silar P."/>
            <person name="Natvig D.O."/>
            <person name="Lalanne C."/>
            <person name="Gautier V."/>
            <person name="Ament-Velasquez S.L."/>
            <person name="Kruys A."/>
            <person name="Hutchinson M.I."/>
            <person name="Powell A.J."/>
            <person name="Barry K."/>
            <person name="Miller A.N."/>
            <person name="Grigoriev I.V."/>
            <person name="Debuchy R."/>
            <person name="Gladieux P."/>
            <person name="Hiltunen Thoren M."/>
            <person name="Johannesson H."/>
        </authorList>
    </citation>
    <scope>NUCLEOTIDE SEQUENCE</scope>
    <source>
        <strain evidence="3">CBS 508.74</strain>
    </source>
</reference>
<sequence length="271" mass="29989">MSSTEHPATNNEGNPPKGPPERPAYPIGVPSKFSPSGEVQPFPGNTILAHLGGPSTPLYAALLPLHAQLAARSSSSSSSKLYTLLPPESWHVTLFEGVCDQVRDADRGAPRGTYWPSDLAADAPLAECTAHFAQKLKGFELLRDDGPPYRMRVIGFSALEVGIGVAVEPVDEGEKARLRRLRDRLSQELRIRHPGHDKYGLHVSMAYFLRWMQPDEEMEVKSVLDGVLAKSLDHGGILGMEFELGAPEFCEFKDMFWFERLFYLGEGRESE</sequence>
<keyword evidence="4" id="KW-1185">Reference proteome</keyword>
<accession>A0AAN6TL64</accession>
<evidence type="ECO:0000313" key="4">
    <source>
        <dbReference type="Proteomes" id="UP001302812"/>
    </source>
</evidence>
<name>A0AAN6TL64_9PEZI</name>